<dbReference type="InterPro" id="IPR035979">
    <property type="entry name" value="RBD_domain_sf"/>
</dbReference>
<feature type="domain" description="RRM" evidence="19">
    <location>
        <begin position="101"/>
        <end position="189"/>
    </location>
</feature>
<accession>A0A913ZUU7</accession>
<dbReference type="FunFam" id="3.30.70.330:FF:000178">
    <property type="entry name" value="Histone-lysine N-methyltransferase"/>
    <property type="match status" value="1"/>
</dbReference>
<dbReference type="SMART" id="SM00508">
    <property type="entry name" value="PostSET"/>
    <property type="match status" value="1"/>
</dbReference>
<dbReference type="OMA" id="KMGNIMN"/>
<feature type="compositionally biased region" description="Polar residues" evidence="18">
    <location>
        <begin position="242"/>
        <end position="252"/>
    </location>
</feature>
<keyword evidence="9 17" id="KW-0694">RNA-binding</keyword>
<protein>
    <recommendedName>
        <fullName evidence="3">[histone H3]-lysine(4) N-trimethyltransferase</fullName>
        <ecNumber evidence="3">2.1.1.354</ecNumber>
    </recommendedName>
</protein>
<feature type="region of interest" description="Disordered" evidence="18">
    <location>
        <begin position="969"/>
        <end position="992"/>
    </location>
</feature>
<keyword evidence="12" id="KW-0804">Transcription</keyword>
<evidence type="ECO:0000259" key="20">
    <source>
        <dbReference type="PROSITE" id="PS50280"/>
    </source>
</evidence>
<evidence type="ECO:0000256" key="10">
    <source>
        <dbReference type="ARBA" id="ARBA00023015"/>
    </source>
</evidence>
<dbReference type="SMART" id="SM00360">
    <property type="entry name" value="RRM"/>
    <property type="match status" value="1"/>
</dbReference>
<dbReference type="InterPro" id="IPR044570">
    <property type="entry name" value="Set1-like"/>
</dbReference>
<evidence type="ECO:0000259" key="21">
    <source>
        <dbReference type="PROSITE" id="PS50868"/>
    </source>
</evidence>
<dbReference type="Gene3D" id="3.30.70.330">
    <property type="match status" value="1"/>
</dbReference>
<feature type="compositionally biased region" description="Acidic residues" evidence="18">
    <location>
        <begin position="1313"/>
        <end position="1323"/>
    </location>
</feature>
<dbReference type="PROSITE" id="PS50102">
    <property type="entry name" value="RRM"/>
    <property type="match status" value="1"/>
</dbReference>
<dbReference type="Proteomes" id="UP000887568">
    <property type="component" value="Unplaced"/>
</dbReference>
<dbReference type="PANTHER" id="PTHR45814">
    <property type="entry name" value="HISTONE-LYSINE N-METHYLTRANSFERASE SETD1"/>
    <property type="match status" value="1"/>
</dbReference>
<evidence type="ECO:0000256" key="9">
    <source>
        <dbReference type="ARBA" id="ARBA00022884"/>
    </source>
</evidence>
<keyword evidence="10" id="KW-0805">Transcription regulation</keyword>
<dbReference type="SUPFAM" id="SSF82199">
    <property type="entry name" value="SET domain"/>
    <property type="match status" value="1"/>
</dbReference>
<feature type="compositionally biased region" description="Acidic residues" evidence="18">
    <location>
        <begin position="1246"/>
        <end position="1275"/>
    </location>
</feature>
<evidence type="ECO:0000256" key="6">
    <source>
        <dbReference type="ARBA" id="ARBA00022679"/>
    </source>
</evidence>
<dbReference type="EC" id="2.1.1.354" evidence="3"/>
<feature type="region of interest" description="Disordered" evidence="18">
    <location>
        <begin position="398"/>
        <end position="545"/>
    </location>
</feature>
<feature type="compositionally biased region" description="Polar residues" evidence="18">
    <location>
        <begin position="563"/>
        <end position="576"/>
    </location>
</feature>
<dbReference type="EnsemblMetazoa" id="XM_038199550.1">
    <property type="protein sequence ID" value="XP_038055478.1"/>
    <property type="gene ID" value="LOC119727597"/>
</dbReference>
<comment type="catalytic activity">
    <reaction evidence="15">
        <text>N(6)-methyl-L-lysyl(4)-[histone H3] + S-adenosyl-L-methionine = N(6),N(6)-dimethyl-L-lysyl(4)-[histone H3] + S-adenosyl-L-homocysteine + H(+)</text>
        <dbReference type="Rhea" id="RHEA:60268"/>
        <dbReference type="Rhea" id="RHEA-COMP:15540"/>
        <dbReference type="Rhea" id="RHEA-COMP:15543"/>
        <dbReference type="ChEBI" id="CHEBI:15378"/>
        <dbReference type="ChEBI" id="CHEBI:57856"/>
        <dbReference type="ChEBI" id="CHEBI:59789"/>
        <dbReference type="ChEBI" id="CHEBI:61929"/>
        <dbReference type="ChEBI" id="CHEBI:61976"/>
    </reaction>
</comment>
<evidence type="ECO:0000259" key="19">
    <source>
        <dbReference type="PROSITE" id="PS50102"/>
    </source>
</evidence>
<dbReference type="Pfam" id="PF00076">
    <property type="entry name" value="RRM_1"/>
    <property type="match status" value="1"/>
</dbReference>
<dbReference type="PROSITE" id="PS50868">
    <property type="entry name" value="POST_SET"/>
    <property type="match status" value="1"/>
</dbReference>
<feature type="compositionally biased region" description="Basic and acidic residues" evidence="18">
    <location>
        <begin position="1347"/>
        <end position="1419"/>
    </location>
</feature>
<dbReference type="InterPro" id="IPR037841">
    <property type="entry name" value="SET_SETD1A/B"/>
</dbReference>
<keyword evidence="7" id="KW-0949">S-adenosyl-L-methionine</keyword>
<evidence type="ECO:0000256" key="8">
    <source>
        <dbReference type="ARBA" id="ARBA00022853"/>
    </source>
</evidence>
<keyword evidence="8" id="KW-0156">Chromatin regulator</keyword>
<keyword evidence="4" id="KW-0158">Chromosome</keyword>
<comment type="catalytic activity">
    <reaction evidence="16">
        <text>N(6),N(6)-dimethyl-L-lysyl(4)-[histone H3] + S-adenosyl-L-methionine = N(6),N(6),N(6)-trimethyl-L-lysyl(4)-[histone H3] + S-adenosyl-L-homocysteine + H(+)</text>
        <dbReference type="Rhea" id="RHEA:60272"/>
        <dbReference type="Rhea" id="RHEA-COMP:15537"/>
        <dbReference type="Rhea" id="RHEA-COMP:15540"/>
        <dbReference type="ChEBI" id="CHEBI:15378"/>
        <dbReference type="ChEBI" id="CHEBI:57856"/>
        <dbReference type="ChEBI" id="CHEBI:59789"/>
        <dbReference type="ChEBI" id="CHEBI:61961"/>
        <dbReference type="ChEBI" id="CHEBI:61976"/>
    </reaction>
</comment>
<evidence type="ECO:0000256" key="11">
    <source>
        <dbReference type="ARBA" id="ARBA00023159"/>
    </source>
</evidence>
<evidence type="ECO:0000313" key="23">
    <source>
        <dbReference type="Proteomes" id="UP000887568"/>
    </source>
</evidence>
<dbReference type="SUPFAM" id="SSF54928">
    <property type="entry name" value="RNA-binding domain, RBD"/>
    <property type="match status" value="1"/>
</dbReference>
<evidence type="ECO:0000256" key="12">
    <source>
        <dbReference type="ARBA" id="ARBA00023163"/>
    </source>
</evidence>
<dbReference type="InterPro" id="IPR003616">
    <property type="entry name" value="Post-SET_dom"/>
</dbReference>
<feature type="compositionally biased region" description="Polar residues" evidence="18">
    <location>
        <begin position="751"/>
        <end position="773"/>
    </location>
</feature>
<keyword evidence="23" id="KW-1185">Reference proteome</keyword>
<feature type="compositionally biased region" description="Basic and acidic residues" evidence="18">
    <location>
        <begin position="1324"/>
        <end position="1340"/>
    </location>
</feature>
<dbReference type="GeneID" id="119727597"/>
<comment type="catalytic activity">
    <reaction evidence="14">
        <text>L-lysyl(4)-[histone H3] + 3 S-adenosyl-L-methionine = N(6),N(6),N(6)-trimethyl-L-lysyl(4)-[histone H3] + 3 S-adenosyl-L-homocysteine + 3 H(+)</text>
        <dbReference type="Rhea" id="RHEA:60260"/>
        <dbReference type="Rhea" id="RHEA-COMP:15537"/>
        <dbReference type="Rhea" id="RHEA-COMP:15547"/>
        <dbReference type="ChEBI" id="CHEBI:15378"/>
        <dbReference type="ChEBI" id="CHEBI:29969"/>
        <dbReference type="ChEBI" id="CHEBI:57856"/>
        <dbReference type="ChEBI" id="CHEBI:59789"/>
        <dbReference type="ChEBI" id="CHEBI:61961"/>
        <dbReference type="EC" id="2.1.1.354"/>
    </reaction>
</comment>
<evidence type="ECO:0000256" key="1">
    <source>
        <dbReference type="ARBA" id="ARBA00004123"/>
    </source>
</evidence>
<feature type="compositionally biased region" description="Basic and acidic residues" evidence="18">
    <location>
        <begin position="462"/>
        <end position="476"/>
    </location>
</feature>
<dbReference type="GO" id="GO:0048188">
    <property type="term" value="C:Set1C/COMPASS complex"/>
    <property type="evidence" value="ECO:0007669"/>
    <property type="project" value="InterPro"/>
</dbReference>
<dbReference type="InterPro" id="IPR001214">
    <property type="entry name" value="SET_dom"/>
</dbReference>
<feature type="compositionally biased region" description="Basic and acidic residues" evidence="18">
    <location>
        <begin position="1091"/>
        <end position="1101"/>
    </location>
</feature>
<reference evidence="22" key="1">
    <citation type="submission" date="2022-11" db="UniProtKB">
        <authorList>
            <consortium name="EnsemblMetazoa"/>
        </authorList>
    </citation>
    <scope>IDENTIFICATION</scope>
</reference>
<evidence type="ECO:0000256" key="13">
    <source>
        <dbReference type="ARBA" id="ARBA00023242"/>
    </source>
</evidence>
<evidence type="ECO:0000256" key="16">
    <source>
        <dbReference type="ARBA" id="ARBA00049129"/>
    </source>
</evidence>
<dbReference type="GO" id="GO:0005694">
    <property type="term" value="C:chromosome"/>
    <property type="evidence" value="ECO:0007669"/>
    <property type="project" value="UniProtKB-SubCell"/>
</dbReference>
<feature type="compositionally biased region" description="Low complexity" evidence="18">
    <location>
        <begin position="203"/>
        <end position="213"/>
    </location>
</feature>
<dbReference type="InterPro" id="IPR000504">
    <property type="entry name" value="RRM_dom"/>
</dbReference>
<dbReference type="InterPro" id="IPR024657">
    <property type="entry name" value="COMPASS_Set1_N-SET"/>
</dbReference>
<dbReference type="SMART" id="SM00317">
    <property type="entry name" value="SET"/>
    <property type="match status" value="1"/>
</dbReference>
<evidence type="ECO:0000256" key="14">
    <source>
        <dbReference type="ARBA" id="ARBA00047571"/>
    </source>
</evidence>
<evidence type="ECO:0000256" key="3">
    <source>
        <dbReference type="ARBA" id="ARBA00012182"/>
    </source>
</evidence>
<organism evidence="22 23">
    <name type="scientific">Patiria miniata</name>
    <name type="common">Bat star</name>
    <name type="synonym">Asterina miniata</name>
    <dbReference type="NCBI Taxonomy" id="46514"/>
    <lineage>
        <taxon>Eukaryota</taxon>
        <taxon>Metazoa</taxon>
        <taxon>Echinodermata</taxon>
        <taxon>Eleutherozoa</taxon>
        <taxon>Asterozoa</taxon>
        <taxon>Asteroidea</taxon>
        <taxon>Valvatacea</taxon>
        <taxon>Valvatida</taxon>
        <taxon>Asterinidae</taxon>
        <taxon>Patiria</taxon>
    </lineage>
</organism>
<dbReference type="FunFam" id="2.170.270.10:FF:000010">
    <property type="entry name" value="Histone-lysine N-methyltransferase"/>
    <property type="match status" value="1"/>
</dbReference>
<feature type="region of interest" description="Disordered" evidence="18">
    <location>
        <begin position="14"/>
        <end position="33"/>
    </location>
</feature>
<proteinExistence type="predicted"/>
<feature type="compositionally biased region" description="Polar residues" evidence="18">
    <location>
        <begin position="983"/>
        <end position="992"/>
    </location>
</feature>
<feature type="region of interest" description="Disordered" evidence="18">
    <location>
        <begin position="744"/>
        <end position="773"/>
    </location>
</feature>
<keyword evidence="6" id="KW-0808">Transferase</keyword>
<dbReference type="Pfam" id="PF11764">
    <property type="entry name" value="N-SET"/>
    <property type="match status" value="1"/>
</dbReference>
<name>A0A913ZUU7_PATMI</name>
<evidence type="ECO:0000256" key="4">
    <source>
        <dbReference type="ARBA" id="ARBA00022454"/>
    </source>
</evidence>
<feature type="compositionally biased region" description="Acidic residues" evidence="18">
    <location>
        <begin position="1211"/>
        <end position="1237"/>
    </location>
</feature>
<feature type="region of interest" description="Disordered" evidence="18">
    <location>
        <begin position="786"/>
        <end position="852"/>
    </location>
</feature>
<dbReference type="InterPro" id="IPR046341">
    <property type="entry name" value="SET_dom_sf"/>
</dbReference>
<dbReference type="OrthoDB" id="308383at2759"/>
<comment type="subcellular location">
    <subcellularLocation>
        <location evidence="2">Chromosome</location>
    </subcellularLocation>
    <subcellularLocation>
        <location evidence="1">Nucleus</location>
    </subcellularLocation>
</comment>
<dbReference type="CDD" id="cd19169">
    <property type="entry name" value="SET_SETD1"/>
    <property type="match status" value="1"/>
</dbReference>
<feature type="region of interest" description="Disordered" evidence="18">
    <location>
        <begin position="1156"/>
        <end position="1434"/>
    </location>
</feature>
<evidence type="ECO:0000256" key="2">
    <source>
        <dbReference type="ARBA" id="ARBA00004286"/>
    </source>
</evidence>
<dbReference type="GO" id="GO:0032259">
    <property type="term" value="P:methylation"/>
    <property type="evidence" value="ECO:0007669"/>
    <property type="project" value="UniProtKB-KW"/>
</dbReference>
<evidence type="ECO:0000256" key="7">
    <source>
        <dbReference type="ARBA" id="ARBA00022691"/>
    </source>
</evidence>
<dbReference type="RefSeq" id="XP_038055478.1">
    <property type="nucleotide sequence ID" value="XM_038199550.1"/>
</dbReference>
<evidence type="ECO:0000256" key="17">
    <source>
        <dbReference type="PROSITE-ProRule" id="PRU00176"/>
    </source>
</evidence>
<dbReference type="GO" id="GO:0140999">
    <property type="term" value="F:histone H3K4 trimethyltransferase activity"/>
    <property type="evidence" value="ECO:0007669"/>
    <property type="project" value="UniProtKB-EC"/>
</dbReference>
<dbReference type="GO" id="GO:0003723">
    <property type="term" value="F:RNA binding"/>
    <property type="evidence" value="ECO:0007669"/>
    <property type="project" value="UniProtKB-UniRule"/>
</dbReference>
<keyword evidence="5" id="KW-0489">Methyltransferase</keyword>
<feature type="region of interest" description="Disordered" evidence="18">
    <location>
        <begin position="203"/>
        <end position="268"/>
    </location>
</feature>
<feature type="compositionally biased region" description="Pro residues" evidence="18">
    <location>
        <begin position="833"/>
        <end position="842"/>
    </location>
</feature>
<dbReference type="SMART" id="SM01291">
    <property type="entry name" value="N-SET"/>
    <property type="match status" value="1"/>
</dbReference>
<feature type="region of interest" description="Disordered" evidence="18">
    <location>
        <begin position="557"/>
        <end position="684"/>
    </location>
</feature>
<sequence length="1951" mass="215933">MDEFPSQRGKQIMSTNFNGVTDAHNPGPGGSGERKWKSYKLLIDPILKKGQQKLYRYDGVAPGPSGADFSVKIVRDPRSRLSRFWKGREKYDLPVPKFKSDKYYVGELPPKQCTITNLNDNVREAFLRNMCEKFGTVEDINICCHPKTRKHLGLASVTFSTTRAAKQAVLELNRTSVMGKIIIVQIDAGGTECERIFDCLVNSSTPSSSSSTPRDPRHGLATPDTPTPRSAGAGDPRRLSLESKTPLTSEGTPLSLPDHPFAFPEPPPVGYPMGSDQGFPVPPRPSTTPGLSGNFAGMNMQDYGGNPPGPFPQDFNRGGMEQYPPHSGNFMPPEHHGMFPRPPLEQRGLPPGFQDPNTNMPYPPQMPPLHSMPMQPGFHPGHPNTNYNMYHDSQAWDHQNYGQQGTGDGYGYSNQQQDAQLGYGNQGQPGQWEHQFNRSSSHQDFQAHKRQDSDSSYSHGSYAERDQPRDDFSDRRSKTKSRNHQRDLPASADEDSNTADSKLATERAAATAVQDKEVKPPATEEEEDEAASDTGELNMSLDSRIEALLQRQSGMGFGFELDSSLNSGQDSTSNNVGGEFSPCPSPMAGDSPLLDEGSQTTTLQESSREHSPAPHPRYDSVVSKHWETQDTSKSHKSRVDKLHLERQLGHASYKRLQHSREGSTTDGFAADDSCSRDSITSTPEIRDMDKASTIPSGASTPTVNENTSNLSIGSLINRGLSNLRNITDQVPSPAISASPFVEHQGSIDDSLGSTPVESEPQTSRLLSDTQTEKQVQIEIADALASRNLPGGSLSDMDVDDDRMSMSSISSGEDTKLEVNVPIPQPNESRTYGPPMPPPPAPPGLSSQSSARYQWPGVSLPGYSGPFSSTGPSNFSPNVGFPGFQSHHPGTNPYAIPPSVSNVPGFPAASVAPSASLPNQFINQWANMGMTPAQFGQIPTNPQHNPLEMFARLGGFPMPSFNLNQGFPAGQNPFQDQARMPGPGQTNQANQLNPPWPGALPPTPQFQQFLQQFPQQFQSPPMPNAQSEQNWYSSPPKSDPREDLISQLLKTTFIELKKTMKKDLGRKMVESSAFKSLETWWDDCERKSKEPLKVVTDNEKPSPKVQPSPLMSLSFGSRTWNIGSRPWNQGLSQGKNLGLESIGLGLGVRATMPRMPSFKLKRKVPEEEDQEKKPRAQTPQLLDEDVSDTEQEKDGKPSEKQPVRKHRKSVVSDEDEDDEEEEDDEEDDEEDEDEEEDADVKVSKEVDVEEEDEDLEEDEDEEDEDEESDSDFEDEISSLKSGSESSEDEEEEEEEEASDMSDSDESSSGSEISSSEESDSDDEAKDTSRKELKEKLAKIPEEVEEEQEAKKETEEVKEASVPKKADKKAVNGDVSQKEAVKDKAEEKKSKTKISKDLSDKTRKDAGQAESETKPSEKDQEAVQDSKPGRTTRLDSFEMLVELATKARSELLEDVPNVSGETDTSSEKNKGLPSAQEAIKKGTVEGSQDAKLPELLESIEEEVVMESVEDMEMQIGAKKATKAALPKEAADDQQPLPFLDHSYCQRPPPSPPKESPPKESPPKESPPKDIANQVLSHQPMLKLVKLDLSDQELPATPKAAAATTESEEIIDVVSDANVDVTPKKQKSGKRKHKVEPSLEEEVAVPVPSKPEFMPRNYYEEWGLLYQILAAGIDQEDSYYLRKSYESMMQEGRIPWLSYTHWVLHPLTAIPDPPKKKRKVDDVRIHGTGSGRTEGFYKITTQEKKKYLARLRTLPQDKGENNEDSSVAIKASGGKHMQLSREARSDQRRAMATLTRQDGAVSDLLKFNQLKFRKKDLKFLKSGIHGWGLYAMQPISADEMVIEYVGESIRQSVADERETRYEKIGIGSSYLFRIDADAIIDATLTGNLARFINHSCTPNCYAKIISMESQKKIVIYSKQNISTGEEITYDYKFPIEDEKIPCLCGTTQCRGTLN</sequence>
<evidence type="ECO:0000256" key="5">
    <source>
        <dbReference type="ARBA" id="ARBA00022603"/>
    </source>
</evidence>
<dbReference type="Pfam" id="PF00856">
    <property type="entry name" value="SET"/>
    <property type="match status" value="1"/>
</dbReference>
<feature type="region of interest" description="Disordered" evidence="18">
    <location>
        <begin position="1015"/>
        <end position="1041"/>
    </location>
</feature>
<dbReference type="PROSITE" id="PS50280">
    <property type="entry name" value="SET"/>
    <property type="match status" value="1"/>
</dbReference>
<feature type="compositionally biased region" description="Basic and acidic residues" evidence="18">
    <location>
        <begin position="1553"/>
        <end position="1565"/>
    </location>
</feature>
<evidence type="ECO:0000256" key="18">
    <source>
        <dbReference type="SAM" id="MobiDB-lite"/>
    </source>
</evidence>
<feature type="compositionally biased region" description="Polar residues" evidence="18">
    <location>
        <begin position="1023"/>
        <end position="1035"/>
    </location>
</feature>
<feature type="compositionally biased region" description="Basic and acidic residues" evidence="18">
    <location>
        <begin position="606"/>
        <end position="648"/>
    </location>
</feature>
<keyword evidence="13" id="KW-0539">Nucleus</keyword>
<feature type="region of interest" description="Disordered" evidence="18">
    <location>
        <begin position="1517"/>
        <end position="1570"/>
    </location>
</feature>
<feature type="compositionally biased region" description="Basic and acidic residues" evidence="18">
    <location>
        <begin position="1189"/>
        <end position="1201"/>
    </location>
</feature>
<dbReference type="Gene3D" id="2.170.270.10">
    <property type="entry name" value="SET domain"/>
    <property type="match status" value="1"/>
</dbReference>
<feature type="domain" description="Post-SET" evidence="21">
    <location>
        <begin position="1935"/>
        <end position="1951"/>
    </location>
</feature>
<dbReference type="PANTHER" id="PTHR45814:SF2">
    <property type="entry name" value="HISTONE-LYSINE N-METHYLTRANSFERASE SETD1"/>
    <property type="match status" value="1"/>
</dbReference>
<dbReference type="InterPro" id="IPR012677">
    <property type="entry name" value="Nucleotide-bd_a/b_plait_sf"/>
</dbReference>
<evidence type="ECO:0000256" key="15">
    <source>
        <dbReference type="ARBA" id="ARBA00047583"/>
    </source>
</evidence>
<keyword evidence="11" id="KW-0010">Activator</keyword>
<feature type="domain" description="SET" evidence="20">
    <location>
        <begin position="1812"/>
        <end position="1929"/>
    </location>
</feature>
<feature type="compositionally biased region" description="Acidic residues" evidence="18">
    <location>
        <begin position="1284"/>
        <end position="1304"/>
    </location>
</feature>
<feature type="region of interest" description="Disordered" evidence="18">
    <location>
        <begin position="1091"/>
        <end position="1110"/>
    </location>
</feature>
<feature type="region of interest" description="Disordered" evidence="18">
    <location>
        <begin position="1446"/>
        <end position="1491"/>
    </location>
</feature>
<evidence type="ECO:0000313" key="22">
    <source>
        <dbReference type="EnsemblMetazoa" id="XP_038055478.1"/>
    </source>
</evidence>